<dbReference type="InterPro" id="IPR007329">
    <property type="entry name" value="FMN-bd"/>
</dbReference>
<dbReference type="AlphaFoldDB" id="A0A9J6RQF4"/>
<dbReference type="Proteomes" id="UP001069090">
    <property type="component" value="Unassembled WGS sequence"/>
</dbReference>
<dbReference type="HAMAP" id="MF_00479">
    <property type="entry name" value="RsxG_RnfG"/>
    <property type="match status" value="1"/>
</dbReference>
<dbReference type="PANTHER" id="PTHR36118">
    <property type="entry name" value="ION-TRANSLOCATING OXIDOREDUCTASE COMPLEX SUBUNIT G"/>
    <property type="match status" value="1"/>
</dbReference>
<dbReference type="Pfam" id="PF04205">
    <property type="entry name" value="FMN_bind"/>
    <property type="match status" value="1"/>
</dbReference>
<dbReference type="GO" id="GO:0010181">
    <property type="term" value="F:FMN binding"/>
    <property type="evidence" value="ECO:0007669"/>
    <property type="project" value="InterPro"/>
</dbReference>
<feature type="modified residue" description="FMN phosphoryl threonine" evidence="6">
    <location>
        <position position="174"/>
    </location>
</feature>
<dbReference type="NCBIfam" id="NF002519">
    <property type="entry name" value="PRK01908.1"/>
    <property type="match status" value="1"/>
</dbReference>
<comment type="cofactor">
    <cofactor evidence="6">
        <name>FMN</name>
        <dbReference type="ChEBI" id="CHEBI:58210"/>
    </cofactor>
</comment>
<protein>
    <recommendedName>
        <fullName evidence="6">Ion-translocating oxidoreductase complex subunit G</fullName>
        <ecNumber evidence="6">7.-.-.-</ecNumber>
    </recommendedName>
    <alternativeName>
        <fullName evidence="6">Rnf electron transport complex subunit G</fullName>
    </alternativeName>
</protein>
<accession>A0A9J6RQF4</accession>
<dbReference type="GO" id="GO:0009055">
    <property type="term" value="F:electron transfer activity"/>
    <property type="evidence" value="ECO:0007669"/>
    <property type="project" value="InterPro"/>
</dbReference>
<dbReference type="PIRSF" id="PIRSF006091">
    <property type="entry name" value="E_trnsport_RnfG"/>
    <property type="match status" value="1"/>
</dbReference>
<evidence type="ECO:0000256" key="7">
    <source>
        <dbReference type="SAM" id="SignalP"/>
    </source>
</evidence>
<gene>
    <name evidence="9" type="primary">rsxG</name>
    <name evidence="6" type="synonym">rnfG</name>
    <name evidence="9" type="ORF">O0V09_14195</name>
</gene>
<keyword evidence="3 6" id="KW-0285">Flavoprotein</keyword>
<evidence type="ECO:0000259" key="8">
    <source>
        <dbReference type="SMART" id="SM00900"/>
    </source>
</evidence>
<keyword evidence="7" id="KW-0732">Signal</keyword>
<dbReference type="SMART" id="SM00900">
    <property type="entry name" value="FMN_bind"/>
    <property type="match status" value="1"/>
</dbReference>
<sequence length="215" mass="23017">MLKQSISNNALLLAAFALATTFVIAGTYLSTQQQIKSNIRQAQQKALLEIVPDHRHNNSLLDDNKLVNDATLLGLREASRLFIATMDADNVAAIIPATARDGYTGDINLIVGVNVDGSVAGVRVLSHRETPGLGDAIDLKKSDWVLSFNGKSLANTDWRVKKDGGDFDQFTGATITPRAVTNAVKKALQYFAANQAAIFAPAANTTIHTATSEQP</sequence>
<evidence type="ECO:0000256" key="1">
    <source>
        <dbReference type="ARBA" id="ARBA00022448"/>
    </source>
</evidence>
<keyword evidence="5 6" id="KW-0249">Electron transport</keyword>
<dbReference type="NCBIfam" id="TIGR01947">
    <property type="entry name" value="rnfG"/>
    <property type="match status" value="1"/>
</dbReference>
<comment type="subcellular location">
    <subcellularLocation>
        <location evidence="6">Cell inner membrane</location>
        <topology evidence="6">Single-pass membrane protein</topology>
    </subcellularLocation>
</comment>
<comment type="subunit">
    <text evidence="6">The complex is composed of six subunits: RnfA, RnfB, RnfC, RnfD, RnfE and RnfG.</text>
</comment>
<comment type="caution">
    <text evidence="9">The sequence shown here is derived from an EMBL/GenBank/DDBJ whole genome shotgun (WGS) entry which is preliminary data.</text>
</comment>
<keyword evidence="1 6" id="KW-0813">Transport</keyword>
<keyword evidence="6" id="KW-1003">Cell membrane</keyword>
<dbReference type="GO" id="GO:0022900">
    <property type="term" value="P:electron transport chain"/>
    <property type="evidence" value="ECO:0007669"/>
    <property type="project" value="UniProtKB-UniRule"/>
</dbReference>
<feature type="chain" id="PRO_5039911675" description="Ion-translocating oxidoreductase complex subunit G" evidence="7">
    <location>
        <begin position="20"/>
        <end position="215"/>
    </location>
</feature>
<evidence type="ECO:0000256" key="6">
    <source>
        <dbReference type="HAMAP-Rule" id="MF_00479"/>
    </source>
</evidence>
<keyword evidence="6" id="KW-0997">Cell inner membrane</keyword>
<reference evidence="9 10" key="1">
    <citation type="submission" date="2022-12" db="EMBL/GenBank/DDBJ databases">
        <title>Dasania phycosphaerae sp. nov., isolated from particulate material of the south coast of Korea.</title>
        <authorList>
            <person name="Jiang Y."/>
        </authorList>
    </citation>
    <scope>NUCLEOTIDE SEQUENCE [LARGE SCALE GENOMIC DNA]</scope>
    <source>
        <strain evidence="9 10">GY-19</strain>
    </source>
</reference>
<dbReference type="EC" id="7.-.-.-" evidence="6"/>
<keyword evidence="4 6" id="KW-0288">FMN</keyword>
<keyword evidence="6" id="KW-1133">Transmembrane helix</keyword>
<keyword evidence="10" id="KW-1185">Reference proteome</keyword>
<proteinExistence type="inferred from homology"/>
<keyword evidence="6" id="KW-0812">Transmembrane</keyword>
<evidence type="ECO:0000313" key="9">
    <source>
        <dbReference type="EMBL" id="MCZ0866359.1"/>
    </source>
</evidence>
<evidence type="ECO:0000256" key="4">
    <source>
        <dbReference type="ARBA" id="ARBA00022643"/>
    </source>
</evidence>
<dbReference type="GO" id="GO:0005886">
    <property type="term" value="C:plasma membrane"/>
    <property type="evidence" value="ECO:0007669"/>
    <property type="project" value="UniProtKB-SubCell"/>
</dbReference>
<keyword evidence="6" id="KW-0472">Membrane</keyword>
<evidence type="ECO:0000256" key="3">
    <source>
        <dbReference type="ARBA" id="ARBA00022630"/>
    </source>
</evidence>
<feature type="signal peptide" evidence="7">
    <location>
        <begin position="1"/>
        <end position="19"/>
    </location>
</feature>
<dbReference type="EMBL" id="JAPTGG010000012">
    <property type="protein sequence ID" value="MCZ0866359.1"/>
    <property type="molecule type" value="Genomic_DNA"/>
</dbReference>
<dbReference type="PANTHER" id="PTHR36118:SF1">
    <property type="entry name" value="ION-TRANSLOCATING OXIDOREDUCTASE COMPLEX SUBUNIT G"/>
    <property type="match status" value="1"/>
</dbReference>
<name>A0A9J6RQF4_9GAMM</name>
<comment type="function">
    <text evidence="6">Part of a membrane-bound complex that couples electron transfer with translocation of ions across the membrane.</text>
</comment>
<evidence type="ECO:0000256" key="5">
    <source>
        <dbReference type="ARBA" id="ARBA00022982"/>
    </source>
</evidence>
<dbReference type="InterPro" id="IPR010209">
    <property type="entry name" value="Ion_transpt_RnfG/RsxG"/>
</dbReference>
<dbReference type="RefSeq" id="WP_258332523.1">
    <property type="nucleotide sequence ID" value="NZ_JAPTGG010000012.1"/>
</dbReference>
<evidence type="ECO:0000256" key="2">
    <source>
        <dbReference type="ARBA" id="ARBA00022553"/>
    </source>
</evidence>
<keyword evidence="6" id="KW-1278">Translocase</keyword>
<comment type="similarity">
    <text evidence="6">Belongs to the RnfG family.</text>
</comment>
<organism evidence="9 10">
    <name type="scientific">Dasania phycosphaerae</name>
    <dbReference type="NCBI Taxonomy" id="2950436"/>
    <lineage>
        <taxon>Bacteria</taxon>
        <taxon>Pseudomonadati</taxon>
        <taxon>Pseudomonadota</taxon>
        <taxon>Gammaproteobacteria</taxon>
        <taxon>Cellvibrionales</taxon>
        <taxon>Spongiibacteraceae</taxon>
        <taxon>Dasania</taxon>
    </lineage>
</organism>
<feature type="domain" description="FMN-binding" evidence="8">
    <location>
        <begin position="102"/>
        <end position="191"/>
    </location>
</feature>
<keyword evidence="2 6" id="KW-0597">Phosphoprotein</keyword>
<evidence type="ECO:0000313" key="10">
    <source>
        <dbReference type="Proteomes" id="UP001069090"/>
    </source>
</evidence>